<feature type="compositionally biased region" description="Basic and acidic residues" evidence="6">
    <location>
        <begin position="262"/>
        <end position="283"/>
    </location>
</feature>
<proteinExistence type="predicted"/>
<evidence type="ECO:0000256" key="3">
    <source>
        <dbReference type="ARBA" id="ARBA00022692"/>
    </source>
</evidence>
<name>A0A9P3HD95_9FUNG</name>
<keyword evidence="9" id="KW-1185">Reference proteome</keyword>
<comment type="subcellular location">
    <subcellularLocation>
        <location evidence="1">Membrane</location>
        <topology evidence="1">Multi-pass membrane protein</topology>
    </subcellularLocation>
</comment>
<sequence>MGVSCFTVGIVTIIYYLSEGPTAGWAVAKTLAPLLVGLVLLVVFVFIEYKIDYPIMPLHIWRSRRLVGACATALIMMAALNAHFYYVSLAVQEVLGYGSLHASVAFIPHGVFSMASIGVLSVAISRVRTKIITIVGWLFIIASGVIWAQLKADNSYWSVPFPALIVNAIGMVSIWLCCQINSVADAADEDQGVVGAIFNTSIQVGAPIGIAIANIVANNKNSPFAVGAQLLPGYRDAFYTYAIIAAVGLVVTIIVNPNTDHLKSTNSDVEKTGDIEGNVHDPDNASTIKKHVEQYELTDPSDSAPATVFEGGSSDTSSR</sequence>
<protein>
    <recommendedName>
        <fullName evidence="10">Major facilitator superfamily (MFS) profile domain-containing protein</fullName>
    </recommendedName>
</protein>
<feature type="region of interest" description="Disordered" evidence="6">
    <location>
        <begin position="262"/>
        <end position="319"/>
    </location>
</feature>
<reference evidence="8" key="2">
    <citation type="journal article" date="2022" name="Microbiol. Resour. Announc.">
        <title>Whole-Genome Sequence of Entomortierella parvispora E1425, a Mucoromycotan Fungus Associated with Burkholderiaceae-Related Endosymbiotic Bacteria.</title>
        <authorList>
            <person name="Herlambang A."/>
            <person name="Guo Y."/>
            <person name="Takashima Y."/>
            <person name="Narisawa K."/>
            <person name="Ohta H."/>
            <person name="Nishizawa T."/>
        </authorList>
    </citation>
    <scope>NUCLEOTIDE SEQUENCE</scope>
    <source>
        <strain evidence="8">E1425</strain>
    </source>
</reference>
<dbReference type="OrthoDB" id="2130629at2759"/>
<evidence type="ECO:0000256" key="5">
    <source>
        <dbReference type="ARBA" id="ARBA00023136"/>
    </source>
</evidence>
<feature type="transmembrane region" description="Helical" evidence="7">
    <location>
        <begin position="192"/>
        <end position="217"/>
    </location>
</feature>
<dbReference type="Proteomes" id="UP000827284">
    <property type="component" value="Unassembled WGS sequence"/>
</dbReference>
<evidence type="ECO:0008006" key="10">
    <source>
        <dbReference type="Google" id="ProtNLM"/>
    </source>
</evidence>
<dbReference type="Gene3D" id="1.20.1250.20">
    <property type="entry name" value="MFS general substrate transporter like domains"/>
    <property type="match status" value="1"/>
</dbReference>
<dbReference type="SUPFAM" id="SSF103473">
    <property type="entry name" value="MFS general substrate transporter"/>
    <property type="match status" value="1"/>
</dbReference>
<dbReference type="EMBL" id="BQFW01000009">
    <property type="protein sequence ID" value="GJJ74646.1"/>
    <property type="molecule type" value="Genomic_DNA"/>
</dbReference>
<evidence type="ECO:0000256" key="7">
    <source>
        <dbReference type="SAM" id="Phobius"/>
    </source>
</evidence>
<evidence type="ECO:0000256" key="4">
    <source>
        <dbReference type="ARBA" id="ARBA00022989"/>
    </source>
</evidence>
<dbReference type="AlphaFoldDB" id="A0A9P3HD95"/>
<organism evidence="8 9">
    <name type="scientific">Entomortierella parvispora</name>
    <dbReference type="NCBI Taxonomy" id="205924"/>
    <lineage>
        <taxon>Eukaryota</taxon>
        <taxon>Fungi</taxon>
        <taxon>Fungi incertae sedis</taxon>
        <taxon>Mucoromycota</taxon>
        <taxon>Mortierellomycotina</taxon>
        <taxon>Mortierellomycetes</taxon>
        <taxon>Mortierellales</taxon>
        <taxon>Mortierellaceae</taxon>
        <taxon>Entomortierella</taxon>
    </lineage>
</organism>
<feature type="transmembrane region" description="Helical" evidence="7">
    <location>
        <begin position="131"/>
        <end position="150"/>
    </location>
</feature>
<keyword evidence="5 7" id="KW-0472">Membrane</keyword>
<comment type="caution">
    <text evidence="8">The sequence shown here is derived from an EMBL/GenBank/DDBJ whole genome shotgun (WGS) entry which is preliminary data.</text>
</comment>
<keyword evidence="3 7" id="KW-0812">Transmembrane</keyword>
<keyword evidence="2" id="KW-0813">Transport</keyword>
<gene>
    <name evidence="8" type="ORF">EMPS_07004</name>
</gene>
<evidence type="ECO:0000313" key="9">
    <source>
        <dbReference type="Proteomes" id="UP000827284"/>
    </source>
</evidence>
<evidence type="ECO:0000256" key="6">
    <source>
        <dbReference type="SAM" id="MobiDB-lite"/>
    </source>
</evidence>
<feature type="transmembrane region" description="Helical" evidence="7">
    <location>
        <begin position="237"/>
        <end position="255"/>
    </location>
</feature>
<evidence type="ECO:0000256" key="1">
    <source>
        <dbReference type="ARBA" id="ARBA00004141"/>
    </source>
</evidence>
<feature type="transmembrane region" description="Helical" evidence="7">
    <location>
        <begin position="156"/>
        <end position="180"/>
    </location>
</feature>
<feature type="transmembrane region" description="Helical" evidence="7">
    <location>
        <begin position="66"/>
        <end position="86"/>
    </location>
</feature>
<evidence type="ECO:0000256" key="2">
    <source>
        <dbReference type="ARBA" id="ARBA00022448"/>
    </source>
</evidence>
<accession>A0A9P3HD95</accession>
<dbReference type="GO" id="GO:0016020">
    <property type="term" value="C:membrane"/>
    <property type="evidence" value="ECO:0007669"/>
    <property type="project" value="UniProtKB-SubCell"/>
</dbReference>
<dbReference type="InterPro" id="IPR036259">
    <property type="entry name" value="MFS_trans_sf"/>
</dbReference>
<dbReference type="PANTHER" id="PTHR42718:SF9">
    <property type="entry name" value="MAJOR FACILITATOR SUPERFAMILY MULTIDRUG TRANSPORTER MFSC"/>
    <property type="match status" value="1"/>
</dbReference>
<keyword evidence="4 7" id="KW-1133">Transmembrane helix</keyword>
<feature type="transmembrane region" description="Helical" evidence="7">
    <location>
        <begin position="106"/>
        <end position="124"/>
    </location>
</feature>
<evidence type="ECO:0000313" key="8">
    <source>
        <dbReference type="EMBL" id="GJJ74646.1"/>
    </source>
</evidence>
<reference evidence="8" key="1">
    <citation type="submission" date="2021-11" db="EMBL/GenBank/DDBJ databases">
        <authorList>
            <person name="Herlambang A."/>
            <person name="Guo Y."/>
            <person name="Takashima Y."/>
            <person name="Nishizawa T."/>
        </authorList>
    </citation>
    <scope>NUCLEOTIDE SEQUENCE</scope>
    <source>
        <strain evidence="8">E1425</strain>
    </source>
</reference>
<dbReference type="PANTHER" id="PTHR42718">
    <property type="entry name" value="MAJOR FACILITATOR SUPERFAMILY MULTIDRUG TRANSPORTER MFSC"/>
    <property type="match status" value="1"/>
</dbReference>
<feature type="transmembrane region" description="Helical" evidence="7">
    <location>
        <begin position="25"/>
        <end position="46"/>
    </location>
</feature>